<evidence type="ECO:0008006" key="3">
    <source>
        <dbReference type="Google" id="ProtNLM"/>
    </source>
</evidence>
<dbReference type="Proteomes" id="UP001465153">
    <property type="component" value="Unassembled WGS sequence"/>
</dbReference>
<reference evidence="1 2" key="1">
    <citation type="submission" date="2024-04" db="EMBL/GenBank/DDBJ databases">
        <title>Draft genome sequence of Sessilibacter corallicola NBRC 116591.</title>
        <authorList>
            <person name="Miyakawa T."/>
            <person name="Kusuya Y."/>
            <person name="Miura T."/>
        </authorList>
    </citation>
    <scope>NUCLEOTIDE SEQUENCE [LARGE SCALE GENOMIC DNA]</scope>
    <source>
        <strain evidence="1 2">KU-00831-HH</strain>
    </source>
</reference>
<gene>
    <name evidence="1" type="ORF">NBRC116591_14490</name>
</gene>
<dbReference type="InterPro" id="IPR011008">
    <property type="entry name" value="Dimeric_a/b-barrel"/>
</dbReference>
<evidence type="ECO:0000313" key="2">
    <source>
        <dbReference type="Proteomes" id="UP001465153"/>
    </source>
</evidence>
<dbReference type="EMBL" id="BAABWN010000004">
    <property type="protein sequence ID" value="GAA6167639.1"/>
    <property type="molecule type" value="Genomic_DNA"/>
</dbReference>
<proteinExistence type="predicted"/>
<evidence type="ECO:0000313" key="1">
    <source>
        <dbReference type="EMBL" id="GAA6167639.1"/>
    </source>
</evidence>
<dbReference type="SUPFAM" id="SSF54909">
    <property type="entry name" value="Dimeric alpha+beta barrel"/>
    <property type="match status" value="1"/>
</dbReference>
<comment type="caution">
    <text evidence="1">The sequence shown here is derived from an EMBL/GenBank/DDBJ whole genome shotgun (WGS) entry which is preliminary data.</text>
</comment>
<keyword evidence="2" id="KW-1185">Reference proteome</keyword>
<protein>
    <recommendedName>
        <fullName evidence="3">YCII-related domain-containing protein</fullName>
    </recommendedName>
</protein>
<name>A0ABQ0A7K9_9GAMM</name>
<accession>A0ABQ0A7K9</accession>
<organism evidence="1 2">
    <name type="scientific">Sessilibacter corallicola</name>
    <dbReference type="NCBI Taxonomy" id="2904075"/>
    <lineage>
        <taxon>Bacteria</taxon>
        <taxon>Pseudomonadati</taxon>
        <taxon>Pseudomonadota</taxon>
        <taxon>Gammaproteobacteria</taxon>
        <taxon>Cellvibrionales</taxon>
        <taxon>Cellvibrionaceae</taxon>
        <taxon>Sessilibacter</taxon>
    </lineage>
</organism>
<sequence>MSQFIITYFGGEHPKTPEEGKKHFESYQQWLQSLGEDVVKPMVPYKNSRTLNADGSLMESSATSMSGHTIIKAANIDEAIAKVKSCPFFDINGTLEIAEIVEM</sequence>
<dbReference type="RefSeq" id="WP_233088875.1">
    <property type="nucleotide sequence ID" value="NZ_BAABWN010000004.1"/>
</dbReference>